<feature type="region of interest" description="Disordered" evidence="1">
    <location>
        <begin position="28"/>
        <end position="51"/>
    </location>
</feature>
<evidence type="ECO:0000313" key="3">
    <source>
        <dbReference type="Proteomes" id="UP000604825"/>
    </source>
</evidence>
<dbReference type="Proteomes" id="UP000604825">
    <property type="component" value="Unassembled WGS sequence"/>
</dbReference>
<dbReference type="InterPro" id="IPR053351">
    <property type="entry name" value="Chloroplast_NDH_Assembly"/>
</dbReference>
<accession>A0A811P650</accession>
<feature type="compositionally biased region" description="Low complexity" evidence="1">
    <location>
        <begin position="34"/>
        <end position="46"/>
    </location>
</feature>
<comment type="caution">
    <text evidence="2">The sequence shown here is derived from an EMBL/GenBank/DDBJ whole genome shotgun (WGS) entry which is preliminary data.</text>
</comment>
<proteinExistence type="predicted"/>
<organism evidence="2 3">
    <name type="scientific">Miscanthus lutarioriparius</name>
    <dbReference type="NCBI Taxonomy" id="422564"/>
    <lineage>
        <taxon>Eukaryota</taxon>
        <taxon>Viridiplantae</taxon>
        <taxon>Streptophyta</taxon>
        <taxon>Embryophyta</taxon>
        <taxon>Tracheophyta</taxon>
        <taxon>Spermatophyta</taxon>
        <taxon>Magnoliopsida</taxon>
        <taxon>Liliopsida</taxon>
        <taxon>Poales</taxon>
        <taxon>Poaceae</taxon>
        <taxon>PACMAD clade</taxon>
        <taxon>Panicoideae</taxon>
        <taxon>Andropogonodae</taxon>
        <taxon>Andropogoneae</taxon>
        <taxon>Saccharinae</taxon>
        <taxon>Miscanthus</taxon>
    </lineage>
</organism>
<dbReference type="EMBL" id="CAJGYO010000006">
    <property type="protein sequence ID" value="CAD6237473.1"/>
    <property type="molecule type" value="Genomic_DNA"/>
</dbReference>
<dbReference type="PANTHER" id="PTHR36719">
    <property type="entry name" value="OS01G0676200 PROTEIN"/>
    <property type="match status" value="1"/>
</dbReference>
<gene>
    <name evidence="2" type="ORF">NCGR_LOCUS24981</name>
</gene>
<dbReference type="AlphaFoldDB" id="A0A811P650"/>
<sequence>MAASFLRPLLPPQPLLCARRPHLPAAPTTTVRCTAAPKPATSTPKPSQEEANIRALQQVVPQVEPNGGAATPDEANGSNPNSIPDEETPASATVTTSFAVARRLPSAISPDRRPRTALTQEEPPNYEIGWKRTKPLPLEKPRGWAIADFLEKLDGLLARGRYGSAQLLGTVAGVVTERAHEEAEVLVAEGGVEERVVTELFRVLRLVEMDVEMVKAAVKEETVKERVETARARCRQAILVALSL</sequence>
<protein>
    <recommendedName>
        <fullName evidence="4">Chlororespiratory reduction 41</fullName>
    </recommendedName>
</protein>
<keyword evidence="3" id="KW-1185">Reference proteome</keyword>
<evidence type="ECO:0000313" key="2">
    <source>
        <dbReference type="EMBL" id="CAD6237473.1"/>
    </source>
</evidence>
<feature type="region of interest" description="Disordered" evidence="1">
    <location>
        <begin position="64"/>
        <end position="96"/>
    </location>
</feature>
<name>A0A811P650_9POAL</name>
<dbReference type="OrthoDB" id="2019407at2759"/>
<evidence type="ECO:0000256" key="1">
    <source>
        <dbReference type="SAM" id="MobiDB-lite"/>
    </source>
</evidence>
<reference evidence="2" key="1">
    <citation type="submission" date="2020-10" db="EMBL/GenBank/DDBJ databases">
        <authorList>
            <person name="Han B."/>
            <person name="Lu T."/>
            <person name="Zhao Q."/>
            <person name="Huang X."/>
            <person name="Zhao Y."/>
        </authorList>
    </citation>
    <scope>NUCLEOTIDE SEQUENCE</scope>
</reference>
<dbReference type="PANTHER" id="PTHR36719:SF1">
    <property type="entry name" value="PROTEIN CHLORORESPIRATORY REDUCTION 41, CHLOROPLASTIC"/>
    <property type="match status" value="1"/>
</dbReference>
<evidence type="ECO:0008006" key="4">
    <source>
        <dbReference type="Google" id="ProtNLM"/>
    </source>
</evidence>